<proteinExistence type="predicted"/>
<dbReference type="GO" id="GO:0003700">
    <property type="term" value="F:DNA-binding transcription factor activity"/>
    <property type="evidence" value="ECO:0007669"/>
    <property type="project" value="InterPro"/>
</dbReference>
<dbReference type="PROSITE" id="PS50987">
    <property type="entry name" value="HTH_ARSR_2"/>
    <property type="match status" value="1"/>
</dbReference>
<dbReference type="STRING" id="217511.GCA_001463845_02800"/>
<accession>Q0G3I7</accession>
<dbReference type="InterPro" id="IPR011991">
    <property type="entry name" value="ArsR-like_HTH"/>
</dbReference>
<dbReference type="Gene3D" id="1.10.10.10">
    <property type="entry name" value="Winged helix-like DNA-binding domain superfamily/Winged helix DNA-binding domain"/>
    <property type="match status" value="1"/>
</dbReference>
<dbReference type="InterPro" id="IPR001845">
    <property type="entry name" value="HTH_ArsR_DNA-bd_dom"/>
</dbReference>
<evidence type="ECO:0000256" key="3">
    <source>
        <dbReference type="ARBA" id="ARBA00023163"/>
    </source>
</evidence>
<dbReference type="Proteomes" id="UP000004310">
    <property type="component" value="Unassembled WGS sequence"/>
</dbReference>
<dbReference type="GO" id="GO:0003677">
    <property type="term" value="F:DNA binding"/>
    <property type="evidence" value="ECO:0007669"/>
    <property type="project" value="UniProtKB-KW"/>
</dbReference>
<dbReference type="InterPro" id="IPR051011">
    <property type="entry name" value="Metal_resp_trans_reg"/>
</dbReference>
<feature type="domain" description="HTH arsR-type" evidence="4">
    <location>
        <begin position="1"/>
        <end position="95"/>
    </location>
</feature>
<dbReference type="Pfam" id="PF12840">
    <property type="entry name" value="HTH_20"/>
    <property type="match status" value="1"/>
</dbReference>
<dbReference type="EMBL" id="AATP01000002">
    <property type="protein sequence ID" value="EAU41844.1"/>
    <property type="molecule type" value="Genomic_DNA"/>
</dbReference>
<gene>
    <name evidence="5" type="ORF">FP2506_15464</name>
</gene>
<reference evidence="5 6" key="1">
    <citation type="journal article" date="2010" name="J. Bacteriol.">
        <title>Genome sequence of Fulvimarina pelagi HTCC2506T, a Mn(II)-oxidizing alphaproteobacterium possessing an aerobic anoxygenic photosynthetic gene cluster and Xanthorhodopsin.</title>
        <authorList>
            <person name="Kang I."/>
            <person name="Oh H.M."/>
            <person name="Lim S.I."/>
            <person name="Ferriera S."/>
            <person name="Giovannoni S.J."/>
            <person name="Cho J.C."/>
        </authorList>
    </citation>
    <scope>NUCLEOTIDE SEQUENCE [LARGE SCALE GENOMIC DNA]</scope>
    <source>
        <strain evidence="5 6">HTCC2506</strain>
    </source>
</reference>
<dbReference type="SUPFAM" id="SSF46785">
    <property type="entry name" value="Winged helix' DNA-binding domain"/>
    <property type="match status" value="1"/>
</dbReference>
<sequence length="120" mass="13322">MRLKHVVEQLAALAHADRLAAYRLLVQAGPNGMPSGEIAENLAVQPTRMSFHLSTLERANLLRSWRDGRRIRYAASFDEMRRLLGFLSEDCCGGRLEICGHLAESLEAASSCDEREAPAQ</sequence>
<organism evidence="5 6">
    <name type="scientific">Fulvimarina pelagi HTCC2506</name>
    <dbReference type="NCBI Taxonomy" id="314231"/>
    <lineage>
        <taxon>Bacteria</taxon>
        <taxon>Pseudomonadati</taxon>
        <taxon>Pseudomonadota</taxon>
        <taxon>Alphaproteobacteria</taxon>
        <taxon>Hyphomicrobiales</taxon>
        <taxon>Aurantimonadaceae</taxon>
        <taxon>Fulvimarina</taxon>
    </lineage>
</organism>
<dbReference type="PANTHER" id="PTHR43132:SF2">
    <property type="entry name" value="ARSENICAL RESISTANCE OPERON REPRESSOR ARSR-RELATED"/>
    <property type="match status" value="1"/>
</dbReference>
<keyword evidence="2" id="KW-0238">DNA-binding</keyword>
<dbReference type="PANTHER" id="PTHR43132">
    <property type="entry name" value="ARSENICAL RESISTANCE OPERON REPRESSOR ARSR-RELATED"/>
    <property type="match status" value="1"/>
</dbReference>
<evidence type="ECO:0000313" key="5">
    <source>
        <dbReference type="EMBL" id="EAU41844.1"/>
    </source>
</evidence>
<evidence type="ECO:0000313" key="6">
    <source>
        <dbReference type="Proteomes" id="UP000004310"/>
    </source>
</evidence>
<keyword evidence="1" id="KW-0805">Transcription regulation</keyword>
<keyword evidence="3" id="KW-0804">Transcription</keyword>
<name>Q0G3I7_9HYPH</name>
<dbReference type="InterPro" id="IPR036388">
    <property type="entry name" value="WH-like_DNA-bd_sf"/>
</dbReference>
<dbReference type="InterPro" id="IPR036390">
    <property type="entry name" value="WH_DNA-bd_sf"/>
</dbReference>
<dbReference type="HOGENOM" id="CLU_097806_2_0_5"/>
<comment type="caution">
    <text evidence="5">The sequence shown here is derived from an EMBL/GenBank/DDBJ whole genome shotgun (WGS) entry which is preliminary data.</text>
</comment>
<dbReference type="RefSeq" id="WP_007068217.1">
    <property type="nucleotide sequence ID" value="NZ_DS022272.1"/>
</dbReference>
<protein>
    <submittedName>
        <fullName evidence="5">Transcriptional regulator, ArsR family protein</fullName>
    </submittedName>
</protein>
<dbReference type="eggNOG" id="COG0640">
    <property type="taxonomic scope" value="Bacteria"/>
</dbReference>
<evidence type="ECO:0000256" key="1">
    <source>
        <dbReference type="ARBA" id="ARBA00023015"/>
    </source>
</evidence>
<dbReference type="CDD" id="cd00090">
    <property type="entry name" value="HTH_ARSR"/>
    <property type="match status" value="1"/>
</dbReference>
<keyword evidence="6" id="KW-1185">Reference proteome</keyword>
<dbReference type="SMART" id="SM00418">
    <property type="entry name" value="HTH_ARSR"/>
    <property type="match status" value="1"/>
</dbReference>
<evidence type="ECO:0000256" key="2">
    <source>
        <dbReference type="ARBA" id="ARBA00023125"/>
    </source>
</evidence>
<evidence type="ECO:0000259" key="4">
    <source>
        <dbReference type="PROSITE" id="PS50987"/>
    </source>
</evidence>
<dbReference type="AlphaFoldDB" id="Q0G3I7"/>